<evidence type="ECO:0000256" key="7">
    <source>
        <dbReference type="ARBA" id="ARBA00022741"/>
    </source>
</evidence>
<evidence type="ECO:0000256" key="9">
    <source>
        <dbReference type="ARBA" id="ARBA00022842"/>
    </source>
</evidence>
<name>F9UFS3_9GAMM</name>
<dbReference type="STRING" id="768671.ThimaDRAFT_3776"/>
<dbReference type="OrthoDB" id="9800307at2"/>
<comment type="subcellular location">
    <subcellularLocation>
        <location evidence="1">Cytoplasm</location>
    </subcellularLocation>
</comment>
<keyword evidence="9" id="KW-0460">Magnesium</keyword>
<dbReference type="GO" id="GO:0046872">
    <property type="term" value="F:metal ion binding"/>
    <property type="evidence" value="ECO:0007669"/>
    <property type="project" value="UniProtKB-KW"/>
</dbReference>
<evidence type="ECO:0000256" key="5">
    <source>
        <dbReference type="ARBA" id="ARBA00022694"/>
    </source>
</evidence>
<organism evidence="11 12">
    <name type="scientific">Thiocapsa marina 5811</name>
    <dbReference type="NCBI Taxonomy" id="768671"/>
    <lineage>
        <taxon>Bacteria</taxon>
        <taxon>Pseudomonadati</taxon>
        <taxon>Pseudomonadota</taxon>
        <taxon>Gammaproteobacteria</taxon>
        <taxon>Chromatiales</taxon>
        <taxon>Chromatiaceae</taxon>
        <taxon>Thiocapsa</taxon>
    </lineage>
</organism>
<reference evidence="11 12" key="1">
    <citation type="submission" date="2011-06" db="EMBL/GenBank/DDBJ databases">
        <title>The draft genome of Thiocapsa marina 5811.</title>
        <authorList>
            <consortium name="US DOE Joint Genome Institute (JGI-PGF)"/>
            <person name="Lucas S."/>
            <person name="Han J."/>
            <person name="Cheng J.-F."/>
            <person name="Goodwin L."/>
            <person name="Pitluck S."/>
            <person name="Peters L."/>
            <person name="Land M.L."/>
            <person name="Hauser L."/>
            <person name="Vogl K."/>
            <person name="Liu Z."/>
            <person name="Imhoff J."/>
            <person name="Thiel V."/>
            <person name="Frigaard N.-U."/>
            <person name="Bryant D."/>
            <person name="Woyke T.J."/>
        </authorList>
    </citation>
    <scope>NUCLEOTIDE SEQUENCE [LARGE SCALE GENOMIC DNA]</scope>
    <source>
        <strain evidence="11 12">5811</strain>
    </source>
</reference>
<dbReference type="Gene3D" id="3.40.50.300">
    <property type="entry name" value="P-loop containing nucleotide triphosphate hydrolases"/>
    <property type="match status" value="1"/>
</dbReference>
<keyword evidence="4" id="KW-0963">Cytoplasm</keyword>
<evidence type="ECO:0000256" key="4">
    <source>
        <dbReference type="ARBA" id="ARBA00022490"/>
    </source>
</evidence>
<evidence type="ECO:0000256" key="2">
    <source>
        <dbReference type="ARBA" id="ARBA00007599"/>
    </source>
</evidence>
<accession>F9UFS3</accession>
<dbReference type="NCBIfam" id="TIGR00150">
    <property type="entry name" value="T6A_YjeE"/>
    <property type="match status" value="1"/>
</dbReference>
<dbReference type="SUPFAM" id="SSF52540">
    <property type="entry name" value="P-loop containing nucleoside triphosphate hydrolases"/>
    <property type="match status" value="1"/>
</dbReference>
<proteinExistence type="inferred from homology"/>
<dbReference type="RefSeq" id="WP_007194648.1">
    <property type="nucleotide sequence ID" value="NZ_AFWV01000013.1"/>
</dbReference>
<dbReference type="PANTHER" id="PTHR33540">
    <property type="entry name" value="TRNA THREONYLCARBAMOYLADENOSINE BIOSYNTHESIS PROTEIN TSAE"/>
    <property type="match status" value="1"/>
</dbReference>
<dbReference type="GO" id="GO:0005737">
    <property type="term" value="C:cytoplasm"/>
    <property type="evidence" value="ECO:0007669"/>
    <property type="project" value="UniProtKB-SubCell"/>
</dbReference>
<dbReference type="InterPro" id="IPR003442">
    <property type="entry name" value="T6A_TsaE"/>
</dbReference>
<protein>
    <recommendedName>
        <fullName evidence="3">tRNA threonylcarbamoyladenosine biosynthesis protein TsaE</fullName>
    </recommendedName>
    <alternativeName>
        <fullName evidence="10">t(6)A37 threonylcarbamoyladenosine biosynthesis protein TsaE</fullName>
    </alternativeName>
</protein>
<gene>
    <name evidence="11" type="ORF">ThimaDRAFT_3776</name>
</gene>
<dbReference type="PANTHER" id="PTHR33540:SF2">
    <property type="entry name" value="TRNA THREONYLCARBAMOYLADENOSINE BIOSYNTHESIS PROTEIN TSAE"/>
    <property type="match status" value="1"/>
</dbReference>
<dbReference type="EMBL" id="AFWV01000013">
    <property type="protein sequence ID" value="EGV16947.1"/>
    <property type="molecule type" value="Genomic_DNA"/>
</dbReference>
<dbReference type="GO" id="GO:0005524">
    <property type="term" value="F:ATP binding"/>
    <property type="evidence" value="ECO:0007669"/>
    <property type="project" value="UniProtKB-KW"/>
</dbReference>
<evidence type="ECO:0000313" key="11">
    <source>
        <dbReference type="EMBL" id="EGV16947.1"/>
    </source>
</evidence>
<evidence type="ECO:0000256" key="3">
    <source>
        <dbReference type="ARBA" id="ARBA00019010"/>
    </source>
</evidence>
<sequence length="169" mass="18291">MEQRLPDPDAQLAFGARLAALLPPRLIVYLEGDLGTGKTTLTRGILAGLGHRGAVRSPTYTLLEPYEIGERRLNHLDLYRLGDPQELEYLGLRDLLAEDAVWMVEWPERGLGMLPSPDLVIAIEYAAAGRRLLLSARTPSGESVLEGLVGLGCADSASCASPEKSDVIQ</sequence>
<keyword evidence="12" id="KW-1185">Reference proteome</keyword>
<evidence type="ECO:0000256" key="10">
    <source>
        <dbReference type="ARBA" id="ARBA00032441"/>
    </source>
</evidence>
<dbReference type="eggNOG" id="COG0802">
    <property type="taxonomic scope" value="Bacteria"/>
</dbReference>
<evidence type="ECO:0000256" key="6">
    <source>
        <dbReference type="ARBA" id="ARBA00022723"/>
    </source>
</evidence>
<evidence type="ECO:0000313" key="12">
    <source>
        <dbReference type="Proteomes" id="UP000005459"/>
    </source>
</evidence>
<keyword evidence="8" id="KW-0067">ATP-binding</keyword>
<keyword evidence="6" id="KW-0479">Metal-binding</keyword>
<dbReference type="Pfam" id="PF02367">
    <property type="entry name" value="TsaE"/>
    <property type="match status" value="1"/>
</dbReference>
<evidence type="ECO:0000256" key="8">
    <source>
        <dbReference type="ARBA" id="ARBA00022840"/>
    </source>
</evidence>
<dbReference type="AlphaFoldDB" id="F9UFS3"/>
<dbReference type="InterPro" id="IPR027417">
    <property type="entry name" value="P-loop_NTPase"/>
</dbReference>
<keyword evidence="7" id="KW-0547">Nucleotide-binding</keyword>
<comment type="similarity">
    <text evidence="2">Belongs to the TsaE family.</text>
</comment>
<dbReference type="GO" id="GO:0002949">
    <property type="term" value="P:tRNA threonylcarbamoyladenosine modification"/>
    <property type="evidence" value="ECO:0007669"/>
    <property type="project" value="InterPro"/>
</dbReference>
<keyword evidence="5" id="KW-0819">tRNA processing</keyword>
<evidence type="ECO:0000256" key="1">
    <source>
        <dbReference type="ARBA" id="ARBA00004496"/>
    </source>
</evidence>
<dbReference type="PATRIC" id="fig|768671.3.peg.3984"/>
<dbReference type="Proteomes" id="UP000005459">
    <property type="component" value="Unassembled WGS sequence"/>
</dbReference>